<evidence type="ECO:0000313" key="1">
    <source>
        <dbReference type="EMBL" id="MCA9383113.1"/>
    </source>
</evidence>
<organism evidence="1 2">
    <name type="scientific">Candidatus Dojkabacteria bacterium</name>
    <dbReference type="NCBI Taxonomy" id="2099670"/>
    <lineage>
        <taxon>Bacteria</taxon>
        <taxon>Candidatus Dojkabacteria</taxon>
    </lineage>
</organism>
<proteinExistence type="predicted"/>
<accession>A0A955RIU8</accession>
<comment type="caution">
    <text evidence="1">The sequence shown here is derived from an EMBL/GenBank/DDBJ whole genome shotgun (WGS) entry which is preliminary data.</text>
</comment>
<gene>
    <name evidence="1" type="ORF">KC909_01990</name>
</gene>
<reference evidence="1" key="2">
    <citation type="journal article" date="2021" name="Microbiome">
        <title>Successional dynamics and alternative stable states in a saline activated sludge microbial community over 9 years.</title>
        <authorList>
            <person name="Wang Y."/>
            <person name="Ye J."/>
            <person name="Ju F."/>
            <person name="Liu L."/>
            <person name="Boyd J.A."/>
            <person name="Deng Y."/>
            <person name="Parks D.H."/>
            <person name="Jiang X."/>
            <person name="Yin X."/>
            <person name="Woodcroft B.J."/>
            <person name="Tyson G.W."/>
            <person name="Hugenholtz P."/>
            <person name="Polz M.F."/>
            <person name="Zhang T."/>
        </authorList>
    </citation>
    <scope>NUCLEOTIDE SEQUENCE</scope>
    <source>
        <strain evidence="1">HKST-UBA14</strain>
    </source>
</reference>
<reference evidence="1" key="1">
    <citation type="submission" date="2020-04" db="EMBL/GenBank/DDBJ databases">
        <authorList>
            <person name="Zhang T."/>
        </authorList>
    </citation>
    <scope>NUCLEOTIDE SEQUENCE</scope>
    <source>
        <strain evidence="1">HKST-UBA14</strain>
    </source>
</reference>
<name>A0A955RIU8_9BACT</name>
<dbReference type="Proteomes" id="UP000783287">
    <property type="component" value="Unassembled WGS sequence"/>
</dbReference>
<dbReference type="AlphaFoldDB" id="A0A955RIU8"/>
<evidence type="ECO:0000313" key="2">
    <source>
        <dbReference type="Proteomes" id="UP000783287"/>
    </source>
</evidence>
<sequence length="244" mass="26736">MSGEAKTTVTNSPFVADIASLVADAPHDQVNVWDHYTLEANRQVLDHLNIGQAGTSKEGVIERAIEYKNENVRTEQMLNVESSLNEHGEVVDYTLTHSQNRLDAVTRSEVTATDNGENKHKAYTPAFKVVYGPDSMVGEVELNVDKLLRGMHIKFVLANGQEVLVPRTAGSIDFTELSLPTEQTTEINRIRDVILGNIGIDILDDVASVGISLKNLVRNSLSVGNQQVRQLFPANIQTEAASSN</sequence>
<dbReference type="EMBL" id="JAGQLK010000028">
    <property type="protein sequence ID" value="MCA9383113.1"/>
    <property type="molecule type" value="Genomic_DNA"/>
</dbReference>
<protein>
    <submittedName>
        <fullName evidence="1">Uncharacterized protein</fullName>
    </submittedName>
</protein>